<dbReference type="InterPro" id="IPR036388">
    <property type="entry name" value="WH-like_DNA-bd_sf"/>
</dbReference>
<feature type="domain" description="HTH lysR-type" evidence="5">
    <location>
        <begin position="27"/>
        <end position="84"/>
    </location>
</feature>
<dbReference type="PROSITE" id="PS50931">
    <property type="entry name" value="HTH_LYSR"/>
    <property type="match status" value="1"/>
</dbReference>
<keyword evidence="3 6" id="KW-0238">DNA-binding</keyword>
<sequence>MVIEPPVLFHDRLPPSWEARPTTLSSVELRQLRYFVAVAEELNFGRAAARLHIAGPSLSQQIKSLERDLGVLLFERDRRAVKLTSYGETLLPQTRALLEQADELRRTARGFAASEPVRLGYVSWHPPDLQERVSGVAQLLVDAWVMPSHTQARRVADGSVDLAICWVRATDLAEQNLQGRLLGADRLFAVGHQDTPVEARRTVVLVDADTDAWASWNIYAIEFARATGASVVRIDDHGITGPGFYDHVRRLGRPVISSPKRDATPLPRGLTRRPVVDPVPIWTWALVSRQDETRPAVLATIDALTADVTVDYDPEKDWLPSDDPFRDVTRPG</sequence>
<comment type="similarity">
    <text evidence="1">Belongs to the LysR transcriptional regulatory family.</text>
</comment>
<protein>
    <submittedName>
        <fullName evidence="6">DNA-binding transcriptional LysR family regulator</fullName>
    </submittedName>
</protein>
<reference evidence="6 7" key="1">
    <citation type="submission" date="2019-06" db="EMBL/GenBank/DDBJ databases">
        <title>Sequencing the genomes of 1000 actinobacteria strains.</title>
        <authorList>
            <person name="Klenk H.-P."/>
        </authorList>
    </citation>
    <scope>NUCLEOTIDE SEQUENCE [LARGE SCALE GENOMIC DNA]</scope>
    <source>
        <strain evidence="6 7">DSM 17305</strain>
    </source>
</reference>
<dbReference type="GO" id="GO:0003677">
    <property type="term" value="F:DNA binding"/>
    <property type="evidence" value="ECO:0007669"/>
    <property type="project" value="UniProtKB-KW"/>
</dbReference>
<name>A0A542EWR2_9ACTN</name>
<evidence type="ECO:0000313" key="6">
    <source>
        <dbReference type="EMBL" id="TQJ19767.1"/>
    </source>
</evidence>
<dbReference type="GO" id="GO:0003700">
    <property type="term" value="F:DNA-binding transcription factor activity"/>
    <property type="evidence" value="ECO:0007669"/>
    <property type="project" value="InterPro"/>
</dbReference>
<dbReference type="AlphaFoldDB" id="A0A542EWR2"/>
<dbReference type="Gene3D" id="1.10.10.10">
    <property type="entry name" value="Winged helix-like DNA-binding domain superfamily/Winged helix DNA-binding domain"/>
    <property type="match status" value="1"/>
</dbReference>
<dbReference type="PRINTS" id="PR00039">
    <property type="entry name" value="HTHLYSR"/>
</dbReference>
<keyword evidence="4" id="KW-0804">Transcription</keyword>
<gene>
    <name evidence="6" type="ORF">FB475_3944</name>
</gene>
<evidence type="ECO:0000256" key="3">
    <source>
        <dbReference type="ARBA" id="ARBA00023125"/>
    </source>
</evidence>
<dbReference type="EMBL" id="VFMM01000001">
    <property type="protein sequence ID" value="TQJ19767.1"/>
    <property type="molecule type" value="Genomic_DNA"/>
</dbReference>
<dbReference type="Pfam" id="PF00126">
    <property type="entry name" value="HTH_1"/>
    <property type="match status" value="1"/>
</dbReference>
<proteinExistence type="inferred from homology"/>
<dbReference type="PANTHER" id="PTHR30346">
    <property type="entry name" value="TRANSCRIPTIONAL DUAL REGULATOR HCAR-RELATED"/>
    <property type="match status" value="1"/>
</dbReference>
<evidence type="ECO:0000313" key="7">
    <source>
        <dbReference type="Proteomes" id="UP000316298"/>
    </source>
</evidence>
<dbReference type="InterPro" id="IPR000847">
    <property type="entry name" value="LysR_HTH_N"/>
</dbReference>
<evidence type="ECO:0000256" key="4">
    <source>
        <dbReference type="ARBA" id="ARBA00023163"/>
    </source>
</evidence>
<evidence type="ECO:0000256" key="1">
    <source>
        <dbReference type="ARBA" id="ARBA00009437"/>
    </source>
</evidence>
<organism evidence="6 7">
    <name type="scientific">Kribbella jejuensis</name>
    <dbReference type="NCBI Taxonomy" id="236068"/>
    <lineage>
        <taxon>Bacteria</taxon>
        <taxon>Bacillati</taxon>
        <taxon>Actinomycetota</taxon>
        <taxon>Actinomycetes</taxon>
        <taxon>Propionibacteriales</taxon>
        <taxon>Kribbellaceae</taxon>
        <taxon>Kribbella</taxon>
    </lineage>
</organism>
<evidence type="ECO:0000256" key="2">
    <source>
        <dbReference type="ARBA" id="ARBA00023015"/>
    </source>
</evidence>
<dbReference type="Proteomes" id="UP000316298">
    <property type="component" value="Unassembled WGS sequence"/>
</dbReference>
<dbReference type="InterPro" id="IPR036390">
    <property type="entry name" value="WH_DNA-bd_sf"/>
</dbReference>
<dbReference type="PANTHER" id="PTHR30346:SF0">
    <property type="entry name" value="HCA OPERON TRANSCRIPTIONAL ACTIVATOR HCAR"/>
    <property type="match status" value="1"/>
</dbReference>
<accession>A0A542EWR2</accession>
<keyword evidence="7" id="KW-1185">Reference proteome</keyword>
<keyword evidence="2" id="KW-0805">Transcription regulation</keyword>
<dbReference type="SUPFAM" id="SSF53850">
    <property type="entry name" value="Periplasmic binding protein-like II"/>
    <property type="match status" value="1"/>
</dbReference>
<dbReference type="FunFam" id="1.10.10.10:FF:000001">
    <property type="entry name" value="LysR family transcriptional regulator"/>
    <property type="match status" value="1"/>
</dbReference>
<comment type="caution">
    <text evidence="6">The sequence shown here is derived from an EMBL/GenBank/DDBJ whole genome shotgun (WGS) entry which is preliminary data.</text>
</comment>
<dbReference type="SUPFAM" id="SSF46785">
    <property type="entry name" value="Winged helix' DNA-binding domain"/>
    <property type="match status" value="1"/>
</dbReference>
<dbReference type="GO" id="GO:0032993">
    <property type="term" value="C:protein-DNA complex"/>
    <property type="evidence" value="ECO:0007669"/>
    <property type="project" value="TreeGrafter"/>
</dbReference>
<evidence type="ECO:0000259" key="5">
    <source>
        <dbReference type="PROSITE" id="PS50931"/>
    </source>
</evidence>